<dbReference type="KEGG" id="sqz:FQU76_12580"/>
<organism evidence="1 2">
    <name type="scientific">Streptomyces qinzhouensis</name>
    <dbReference type="NCBI Taxonomy" id="2599401"/>
    <lineage>
        <taxon>Bacteria</taxon>
        <taxon>Bacillati</taxon>
        <taxon>Actinomycetota</taxon>
        <taxon>Actinomycetes</taxon>
        <taxon>Kitasatosporales</taxon>
        <taxon>Streptomycetaceae</taxon>
        <taxon>Streptomyces</taxon>
    </lineage>
</organism>
<evidence type="ECO:0000313" key="1">
    <source>
        <dbReference type="EMBL" id="QDY77215.1"/>
    </source>
</evidence>
<dbReference type="Proteomes" id="UP000320580">
    <property type="component" value="Chromosome"/>
</dbReference>
<dbReference type="EMBL" id="CP042266">
    <property type="protein sequence ID" value="QDY77215.1"/>
    <property type="molecule type" value="Genomic_DNA"/>
</dbReference>
<dbReference type="RefSeq" id="WP_146480532.1">
    <property type="nucleotide sequence ID" value="NZ_CP042266.1"/>
</dbReference>
<reference evidence="1 2" key="1">
    <citation type="submission" date="2019-07" db="EMBL/GenBank/DDBJ databases">
        <authorList>
            <person name="Zhu P."/>
        </authorList>
    </citation>
    <scope>NUCLEOTIDE SEQUENCE [LARGE SCALE GENOMIC DNA]</scope>
    <source>
        <strain evidence="1 2">SSL-25</strain>
    </source>
</reference>
<dbReference type="SUPFAM" id="SSF103032">
    <property type="entry name" value="Hypothetical protein YwqG"/>
    <property type="match status" value="1"/>
</dbReference>
<keyword evidence="2" id="KW-1185">Reference proteome</keyword>
<dbReference type="InterPro" id="IPR035948">
    <property type="entry name" value="YwqG-like_sf"/>
</dbReference>
<accession>A0A5B8J5Y4</accession>
<evidence type="ECO:0000313" key="2">
    <source>
        <dbReference type="Proteomes" id="UP000320580"/>
    </source>
</evidence>
<dbReference type="AlphaFoldDB" id="A0A5B8J5Y4"/>
<name>A0A5B8J5Y4_9ACTN</name>
<sequence length="289" mass="31415">MAQGTPETMRTLALRHLPADDAERWLGLLRPAVRLLTAGDKDPVAARLGGIPALPAEWDWPVWEGHGPLSFVASVDCAALPSGVLDIEAPTDGTLLFFYFDGQFDDGRSAVLVEDPATRPGARVLHVPAAAATVPRATPAGLTPFPEVSLTALPTMTAAEPWHPSVREVFAPGAPTGQYEHPVCGDDFGEALWDTEEEEGPSHRVGGHAHSIQNPVEYEVARAALGADTDGYDDRIHADARNWVLLAQFDSDDDSDMMWGDAGILYWLIRREDLAALRFDRAEFNWQCS</sequence>
<dbReference type="Pfam" id="PF09234">
    <property type="entry name" value="DUF1963"/>
    <property type="match status" value="1"/>
</dbReference>
<dbReference type="InterPro" id="IPR015315">
    <property type="entry name" value="DUF1963"/>
</dbReference>
<dbReference type="PANTHER" id="PTHR36436:SF6">
    <property type="entry name" value="SLL5081 PROTEIN"/>
    <property type="match status" value="1"/>
</dbReference>
<protein>
    <submittedName>
        <fullName evidence="1">DUF1963 domain-containing protein</fullName>
    </submittedName>
</protein>
<dbReference type="Gene3D" id="2.30.320.10">
    <property type="entry name" value="YwqG-like"/>
    <property type="match status" value="1"/>
</dbReference>
<dbReference type="PANTHER" id="PTHR36436">
    <property type="entry name" value="SLL5081 PROTEIN"/>
    <property type="match status" value="1"/>
</dbReference>
<proteinExistence type="predicted"/>
<dbReference type="OrthoDB" id="4775619at2"/>
<gene>
    <name evidence="1" type="ORF">FQU76_12580</name>
</gene>